<evidence type="ECO:0000313" key="3">
    <source>
        <dbReference type="EMBL" id="MFB9533904.1"/>
    </source>
</evidence>
<evidence type="ECO:0000256" key="1">
    <source>
        <dbReference type="SAM" id="MobiDB-lite"/>
    </source>
</evidence>
<name>A0ABV5QEX7_9ACTN</name>
<keyword evidence="2" id="KW-0472">Membrane</keyword>
<comment type="caution">
    <text evidence="3">The sequence shown here is derived from an EMBL/GenBank/DDBJ whole genome shotgun (WGS) entry which is preliminary data.</text>
</comment>
<proteinExistence type="predicted"/>
<dbReference type="EMBL" id="JBHMCE010000021">
    <property type="protein sequence ID" value="MFB9533904.1"/>
    <property type="molecule type" value="Genomic_DNA"/>
</dbReference>
<keyword evidence="2" id="KW-0812">Transmembrane</keyword>
<dbReference type="Proteomes" id="UP001589646">
    <property type="component" value="Unassembled WGS sequence"/>
</dbReference>
<protein>
    <submittedName>
        <fullName evidence="3">Uncharacterized protein</fullName>
    </submittedName>
</protein>
<keyword evidence="2" id="KW-1133">Transmembrane helix</keyword>
<keyword evidence="4" id="KW-1185">Reference proteome</keyword>
<sequence>MADSSGSNRGTIIAAVIGAVATLAAAGIGILATQRAAGDAAAKAGPTATVTMTVTATATVTANSAVTANSTAPADDTATPPGETGRTTGMGERWRGVYALKDDVSLEFDHESGARTSTDDTEGDVHGWFAAESAKIYAHDGVKVAAWEEERAPTAEECAARTASAGAADQD</sequence>
<feature type="region of interest" description="Disordered" evidence="1">
    <location>
        <begin position="67"/>
        <end position="92"/>
    </location>
</feature>
<evidence type="ECO:0000256" key="2">
    <source>
        <dbReference type="SAM" id="Phobius"/>
    </source>
</evidence>
<evidence type="ECO:0000313" key="4">
    <source>
        <dbReference type="Proteomes" id="UP001589646"/>
    </source>
</evidence>
<feature type="transmembrane region" description="Helical" evidence="2">
    <location>
        <begin position="12"/>
        <end position="33"/>
    </location>
</feature>
<dbReference type="RefSeq" id="WP_346119245.1">
    <property type="nucleotide sequence ID" value="NZ_BAAAXC010000007.1"/>
</dbReference>
<feature type="compositionally biased region" description="Low complexity" evidence="1">
    <location>
        <begin position="67"/>
        <end position="91"/>
    </location>
</feature>
<accession>A0ABV5QEX7</accession>
<organism evidence="3 4">
    <name type="scientific">Nonomuraea roseola</name>
    <dbReference type="NCBI Taxonomy" id="46179"/>
    <lineage>
        <taxon>Bacteria</taxon>
        <taxon>Bacillati</taxon>
        <taxon>Actinomycetota</taxon>
        <taxon>Actinomycetes</taxon>
        <taxon>Streptosporangiales</taxon>
        <taxon>Streptosporangiaceae</taxon>
        <taxon>Nonomuraea</taxon>
    </lineage>
</organism>
<gene>
    <name evidence="3" type="ORF">ACFFRN_45535</name>
</gene>
<reference evidence="3 4" key="1">
    <citation type="submission" date="2024-09" db="EMBL/GenBank/DDBJ databases">
        <authorList>
            <person name="Sun Q."/>
            <person name="Mori K."/>
        </authorList>
    </citation>
    <scope>NUCLEOTIDE SEQUENCE [LARGE SCALE GENOMIC DNA]</scope>
    <source>
        <strain evidence="3 4">JCM 3323</strain>
    </source>
</reference>